<dbReference type="EMBL" id="JAJEQF010000021">
    <property type="protein sequence ID" value="MCC2167868.1"/>
    <property type="molecule type" value="Genomic_DNA"/>
</dbReference>
<comment type="caution">
    <text evidence="3">The sequence shown here is derived from an EMBL/GenBank/DDBJ whole genome shotgun (WGS) entry which is preliminary data.</text>
</comment>
<dbReference type="RefSeq" id="WP_308728348.1">
    <property type="nucleotide sequence ID" value="NZ_JAJEQF010000021.1"/>
</dbReference>
<evidence type="ECO:0000256" key="2">
    <source>
        <dbReference type="SAM" id="Phobius"/>
    </source>
</evidence>
<evidence type="ECO:0000256" key="1">
    <source>
        <dbReference type="SAM" id="Coils"/>
    </source>
</evidence>
<protein>
    <recommendedName>
        <fullName evidence="5">DUF3899 domain-containing protein</fullName>
    </recommendedName>
</protein>
<keyword evidence="4" id="KW-1185">Reference proteome</keyword>
<accession>A0AAE3DNS0</accession>
<reference evidence="3 4" key="1">
    <citation type="submission" date="2021-10" db="EMBL/GenBank/DDBJ databases">
        <title>Anaerobic single-cell dispensing facilitates the cultivation of human gut bacteria.</title>
        <authorList>
            <person name="Afrizal A."/>
        </authorList>
    </citation>
    <scope>NUCLEOTIDE SEQUENCE [LARGE SCALE GENOMIC DNA]</scope>
    <source>
        <strain evidence="3 4">CLA-AA-H244</strain>
    </source>
</reference>
<keyword evidence="2" id="KW-0812">Transmembrane</keyword>
<evidence type="ECO:0000313" key="4">
    <source>
        <dbReference type="Proteomes" id="UP001199355"/>
    </source>
</evidence>
<proteinExistence type="predicted"/>
<feature type="coiled-coil region" evidence="1">
    <location>
        <begin position="7"/>
        <end position="34"/>
    </location>
</feature>
<keyword evidence="1" id="KW-0175">Coiled coil</keyword>
<dbReference type="AlphaFoldDB" id="A0AAE3DNS0"/>
<feature type="transmembrane region" description="Helical" evidence="2">
    <location>
        <begin position="82"/>
        <end position="103"/>
    </location>
</feature>
<keyword evidence="2" id="KW-1133">Transmembrane helix</keyword>
<name>A0AAE3DNS0_9FIRM</name>
<feature type="transmembrane region" description="Helical" evidence="2">
    <location>
        <begin position="43"/>
        <end position="62"/>
    </location>
</feature>
<sequence length="183" mass="21567">MLKPFSRESEIRKKEKLQEKNQRKRRKIIRASFEPLLPGLIRMVYWGMIVLPFCSVAVELIACLEHKNDGTWELFWKNSGYSYFFCWLFLGVVTAALCVIQIVRTEKFGYSEKVYRFADEIPYAELFLYQKANNPEGEEDDDLALYEREPEIPTKNRYRNMLIWTAIFGAAAGIYYGLSLFLM</sequence>
<feature type="transmembrane region" description="Helical" evidence="2">
    <location>
        <begin position="161"/>
        <end position="182"/>
    </location>
</feature>
<organism evidence="3 4">
    <name type="scientific">Gallintestinimicrobium propionicum</name>
    <dbReference type="NCBI Taxonomy" id="2981770"/>
    <lineage>
        <taxon>Bacteria</taxon>
        <taxon>Bacillati</taxon>
        <taxon>Bacillota</taxon>
        <taxon>Clostridia</taxon>
        <taxon>Lachnospirales</taxon>
        <taxon>Lachnospiraceae</taxon>
        <taxon>Gallintestinimicrobium</taxon>
    </lineage>
</organism>
<keyword evidence="2" id="KW-0472">Membrane</keyword>
<dbReference type="Proteomes" id="UP001199355">
    <property type="component" value="Unassembled WGS sequence"/>
</dbReference>
<gene>
    <name evidence="3" type="ORF">LKD45_09215</name>
</gene>
<evidence type="ECO:0008006" key="5">
    <source>
        <dbReference type="Google" id="ProtNLM"/>
    </source>
</evidence>
<evidence type="ECO:0000313" key="3">
    <source>
        <dbReference type="EMBL" id="MCC2167868.1"/>
    </source>
</evidence>